<keyword evidence="3" id="KW-0548">Nucleotidyltransferase</keyword>
<evidence type="ECO:0000313" key="8">
    <source>
        <dbReference type="EMBL" id="KAF7358472.1"/>
    </source>
</evidence>
<dbReference type="AlphaFoldDB" id="A0A8H6YG11"/>
<feature type="signal peptide" evidence="6">
    <location>
        <begin position="1"/>
        <end position="23"/>
    </location>
</feature>
<dbReference type="Proteomes" id="UP000620124">
    <property type="component" value="Unassembled WGS sequence"/>
</dbReference>
<dbReference type="Pfam" id="PF00644">
    <property type="entry name" value="PARP"/>
    <property type="match status" value="1"/>
</dbReference>
<accession>A0A8H6YG11</accession>
<evidence type="ECO:0000313" key="9">
    <source>
        <dbReference type="Proteomes" id="UP000620124"/>
    </source>
</evidence>
<evidence type="ECO:0000256" key="2">
    <source>
        <dbReference type="ARBA" id="ARBA00022679"/>
    </source>
</evidence>
<dbReference type="CDD" id="cd23802">
    <property type="entry name" value="UBCc_UBE2Q"/>
    <property type="match status" value="1"/>
</dbReference>
<dbReference type="InterPro" id="IPR016135">
    <property type="entry name" value="UBQ-conjugating_enzyme/RWD"/>
</dbReference>
<feature type="region of interest" description="Disordered" evidence="5">
    <location>
        <begin position="245"/>
        <end position="283"/>
    </location>
</feature>
<dbReference type="Gene3D" id="3.10.110.10">
    <property type="entry name" value="Ubiquitin Conjugating Enzyme"/>
    <property type="match status" value="1"/>
</dbReference>
<proteinExistence type="predicted"/>
<dbReference type="GO" id="GO:0016779">
    <property type="term" value="F:nucleotidyltransferase activity"/>
    <property type="evidence" value="ECO:0007669"/>
    <property type="project" value="UniProtKB-KW"/>
</dbReference>
<dbReference type="PANTHER" id="PTHR21328">
    <property type="entry name" value="POLY ADP-RIBOSE POLYMERASE FAMILY, MEMBER PARP"/>
    <property type="match status" value="1"/>
</dbReference>
<keyword evidence="9" id="KW-1185">Reference proteome</keyword>
<evidence type="ECO:0000256" key="6">
    <source>
        <dbReference type="SAM" id="SignalP"/>
    </source>
</evidence>
<dbReference type="InterPro" id="IPR000608">
    <property type="entry name" value="UBC"/>
</dbReference>
<dbReference type="SUPFAM" id="SSF54495">
    <property type="entry name" value="UBC-like"/>
    <property type="match status" value="1"/>
</dbReference>
<protein>
    <submittedName>
        <fullName evidence="8">UBIQUITIN-CONJUGAT-2 domain-containing protein</fullName>
    </submittedName>
</protein>
<dbReference type="InterPro" id="IPR012317">
    <property type="entry name" value="Poly(ADP-ribose)pol_cat_dom"/>
</dbReference>
<dbReference type="InterPro" id="IPR051838">
    <property type="entry name" value="ARTD_PARP"/>
</dbReference>
<dbReference type="GO" id="GO:0003950">
    <property type="term" value="F:NAD+ poly-ADP-ribosyltransferase activity"/>
    <property type="evidence" value="ECO:0007669"/>
    <property type="project" value="InterPro"/>
</dbReference>
<gene>
    <name evidence="8" type="ORF">MVEN_00897700</name>
</gene>
<feature type="domain" description="UBC core" evidence="7">
    <location>
        <begin position="305"/>
        <end position="439"/>
    </location>
</feature>
<sequence>MENGSIIPAAWSILRWCVASCTAYLEEMSDGQCIQGRRASVRMRPRVPFHLCLDDVPLTDALPLYTDSAWRQFRFSVGAPDAEAKVQKALQNRTTTDANAKKYPNLYAFHGPALRSWHSIMRHGLWYRTVANGRTFGDGVYLAKEAQTSMGHYAAVVNLPKQFVSSNLHFVVKDTEWIMCRYLIKGPEAPAVDSSKGKKKKSVIPLEKLDPAQTITLMSKALQAGEYDGTDAFMFEERKQAPAAAEVIDISDDEPMPRGRARGSSSAAGGSSSKGPPKDDWKRNADYVRRTIELLMPPPFESSPLATIAVQRELKTMRKEQDKAMTSPGGLKELGWYMPQEFMGDNLFPWIVEMHSFDETLPIVKDLKREFPPTYPIGPPFLGIITPRFLPFIQGEGGHVTGGGSICMDLLTSDGWLLSYSISAVLMQIKHAALGRLDK</sequence>
<keyword evidence="2" id="KW-0808">Transferase</keyword>
<evidence type="ECO:0000256" key="4">
    <source>
        <dbReference type="ARBA" id="ARBA00023027"/>
    </source>
</evidence>
<feature type="chain" id="PRO_5034996434" evidence="6">
    <location>
        <begin position="24"/>
        <end position="439"/>
    </location>
</feature>
<organism evidence="8 9">
    <name type="scientific">Mycena venus</name>
    <dbReference type="NCBI Taxonomy" id="2733690"/>
    <lineage>
        <taxon>Eukaryota</taxon>
        <taxon>Fungi</taxon>
        <taxon>Dikarya</taxon>
        <taxon>Basidiomycota</taxon>
        <taxon>Agaricomycotina</taxon>
        <taxon>Agaricomycetes</taxon>
        <taxon>Agaricomycetidae</taxon>
        <taxon>Agaricales</taxon>
        <taxon>Marasmiineae</taxon>
        <taxon>Mycenaceae</taxon>
        <taxon>Mycena</taxon>
    </lineage>
</organism>
<evidence type="ECO:0000259" key="7">
    <source>
        <dbReference type="PROSITE" id="PS50127"/>
    </source>
</evidence>
<dbReference type="SUPFAM" id="SSF56399">
    <property type="entry name" value="ADP-ribosylation"/>
    <property type="match status" value="1"/>
</dbReference>
<evidence type="ECO:0000256" key="5">
    <source>
        <dbReference type="SAM" id="MobiDB-lite"/>
    </source>
</evidence>
<evidence type="ECO:0000256" key="1">
    <source>
        <dbReference type="ARBA" id="ARBA00022676"/>
    </source>
</evidence>
<keyword evidence="4" id="KW-0520">NAD</keyword>
<dbReference type="Gene3D" id="3.90.228.10">
    <property type="match status" value="1"/>
</dbReference>
<feature type="compositionally biased region" description="Low complexity" evidence="5">
    <location>
        <begin position="262"/>
        <end position="273"/>
    </location>
</feature>
<dbReference type="EMBL" id="JACAZI010000006">
    <property type="protein sequence ID" value="KAF7358472.1"/>
    <property type="molecule type" value="Genomic_DNA"/>
</dbReference>
<name>A0A8H6YG11_9AGAR</name>
<reference evidence="8" key="1">
    <citation type="submission" date="2020-05" db="EMBL/GenBank/DDBJ databases">
        <title>Mycena genomes resolve the evolution of fungal bioluminescence.</title>
        <authorList>
            <person name="Tsai I.J."/>
        </authorList>
    </citation>
    <scope>NUCLEOTIDE SEQUENCE</scope>
    <source>
        <strain evidence="8">CCC161011</strain>
    </source>
</reference>
<keyword evidence="6" id="KW-0732">Signal</keyword>
<comment type="caution">
    <text evidence="8">The sequence shown here is derived from an EMBL/GenBank/DDBJ whole genome shotgun (WGS) entry which is preliminary data.</text>
</comment>
<dbReference type="PROSITE" id="PS50127">
    <property type="entry name" value="UBC_2"/>
    <property type="match status" value="1"/>
</dbReference>
<keyword evidence="1" id="KW-0328">Glycosyltransferase</keyword>
<evidence type="ECO:0000256" key="3">
    <source>
        <dbReference type="ARBA" id="ARBA00022695"/>
    </source>
</evidence>
<dbReference type="OrthoDB" id="109543at2759"/>